<dbReference type="EMBL" id="RWGY01000029">
    <property type="protein sequence ID" value="TVU17474.1"/>
    <property type="molecule type" value="Genomic_DNA"/>
</dbReference>
<keyword evidence="3" id="KW-1185">Reference proteome</keyword>
<feature type="non-terminal residue" evidence="2">
    <location>
        <position position="1"/>
    </location>
</feature>
<organism evidence="2 3">
    <name type="scientific">Eragrostis curvula</name>
    <name type="common">weeping love grass</name>
    <dbReference type="NCBI Taxonomy" id="38414"/>
    <lineage>
        <taxon>Eukaryota</taxon>
        <taxon>Viridiplantae</taxon>
        <taxon>Streptophyta</taxon>
        <taxon>Embryophyta</taxon>
        <taxon>Tracheophyta</taxon>
        <taxon>Spermatophyta</taxon>
        <taxon>Magnoliopsida</taxon>
        <taxon>Liliopsida</taxon>
        <taxon>Poales</taxon>
        <taxon>Poaceae</taxon>
        <taxon>PACMAD clade</taxon>
        <taxon>Chloridoideae</taxon>
        <taxon>Eragrostideae</taxon>
        <taxon>Eragrostidinae</taxon>
        <taxon>Eragrostis</taxon>
    </lineage>
</organism>
<feature type="region of interest" description="Disordered" evidence="1">
    <location>
        <begin position="43"/>
        <end position="115"/>
    </location>
</feature>
<evidence type="ECO:0000313" key="2">
    <source>
        <dbReference type="EMBL" id="TVU17474.1"/>
    </source>
</evidence>
<accession>A0A5J9U1J4</accession>
<proteinExistence type="predicted"/>
<evidence type="ECO:0000313" key="3">
    <source>
        <dbReference type="Proteomes" id="UP000324897"/>
    </source>
</evidence>
<evidence type="ECO:0000256" key="1">
    <source>
        <dbReference type="SAM" id="MobiDB-lite"/>
    </source>
</evidence>
<reference evidence="2 3" key="1">
    <citation type="journal article" date="2019" name="Sci. Rep.">
        <title>A high-quality genome of Eragrostis curvula grass provides insights into Poaceae evolution and supports new strategies to enhance forage quality.</title>
        <authorList>
            <person name="Carballo J."/>
            <person name="Santos B.A.C.M."/>
            <person name="Zappacosta D."/>
            <person name="Garbus I."/>
            <person name="Selva J.P."/>
            <person name="Gallo C.A."/>
            <person name="Diaz A."/>
            <person name="Albertini E."/>
            <person name="Caccamo M."/>
            <person name="Echenique V."/>
        </authorList>
    </citation>
    <scope>NUCLEOTIDE SEQUENCE [LARGE SCALE GENOMIC DNA]</scope>
    <source>
        <strain evidence="3">cv. Victoria</strain>
        <tissue evidence="2">Leaf</tissue>
    </source>
</reference>
<feature type="compositionally biased region" description="Polar residues" evidence="1">
    <location>
        <begin position="1"/>
        <end position="11"/>
    </location>
</feature>
<gene>
    <name evidence="2" type="ORF">EJB05_33512</name>
</gene>
<feature type="compositionally biased region" description="Basic and acidic residues" evidence="1">
    <location>
        <begin position="99"/>
        <end position="115"/>
    </location>
</feature>
<protein>
    <submittedName>
        <fullName evidence="2">Uncharacterized protein</fullName>
    </submittedName>
</protein>
<dbReference type="Proteomes" id="UP000324897">
    <property type="component" value="Chromosome 7"/>
</dbReference>
<name>A0A5J9U1J4_9POAL</name>
<feature type="region of interest" description="Disordered" evidence="1">
    <location>
        <begin position="1"/>
        <end position="24"/>
    </location>
</feature>
<sequence>MSDQGSDSSVISVDKTKRKKPYGEEAIDNATRIIRELRQDDEDIDTSNVNREPSHIGAGLNQEQAKASYEPATPNQGPITRSRAKKLQQEVYTQWRSHWTKEEGSHRGDNEIHTS</sequence>
<dbReference type="AlphaFoldDB" id="A0A5J9U1J4"/>
<comment type="caution">
    <text evidence="2">The sequence shown here is derived from an EMBL/GenBank/DDBJ whole genome shotgun (WGS) entry which is preliminary data.</text>
</comment>
<dbReference type="Gramene" id="TVU17474">
    <property type="protein sequence ID" value="TVU17474"/>
    <property type="gene ID" value="EJB05_33512"/>
</dbReference>